<evidence type="ECO:0000313" key="3">
    <source>
        <dbReference type="EMBL" id="NOV01344.1"/>
    </source>
</evidence>
<accession>A0ABX1ZMM3</accession>
<keyword evidence="4" id="KW-1185">Reference proteome</keyword>
<dbReference type="NCBIfam" id="TIGR01760">
    <property type="entry name" value="tape_meas_TP901"/>
    <property type="match status" value="1"/>
</dbReference>
<reference evidence="3 4" key="1">
    <citation type="submission" date="2019-10" db="EMBL/GenBank/DDBJ databases">
        <title>Description of Paenibacillus pedi sp. nov.</title>
        <authorList>
            <person name="Carlier A."/>
            <person name="Qi S."/>
        </authorList>
    </citation>
    <scope>NUCLEOTIDE SEQUENCE [LARGE SCALE GENOMIC DNA]</scope>
    <source>
        <strain evidence="3 4">LMG 31457</strain>
    </source>
</reference>
<keyword evidence="1" id="KW-1188">Viral release from host cell</keyword>
<protein>
    <submittedName>
        <fullName evidence="3">Phage tail tape measure protein</fullName>
    </submittedName>
</protein>
<gene>
    <name evidence="3" type="ORF">GC097_15105</name>
</gene>
<name>A0ABX1ZMM3_9BACL</name>
<sequence length="755" mass="79042">MSSAAGANQRVSITFSAVNLLSPEIKRMTDNVKKVKQQMQSLGSGPNNGAKFFEAMNKGMQQASKGLDELKSKFDKMKSAGFGDIATGAATVAPLIATIKKAGEVQMQEFALSGVYNLNMTSEKLKDIRKQAQDLSGLTLFSQKDILGIGIELARAQISQKNLKTVLPEATYVAEMEVLAKKTSSPERSAYNFARMAEDARITNDSDKLEKFADSLFRVVNVTHASSESLGETFKYAMPVVKNLGWDENDMLDASALAAVNGMEGSMAGTHIKDFAERINPYKFLGTRGGQKQLDAMNDVGLLDGVTTDKKGKILGFQGAALLKDKDHIKKYSDMVDVLTEKHKEFIKAGNSELEWAAKMNHIFGEQGQDFAIITSHKEMFDKVKGSTSGQKSLHENITTARSLFEGELHALKSKFEGLGLAIGDQLLPEATKFAHELGPMVASATTWVNTHKDLVSAISKGALEFGGFMLVLGSAKLAIGTIGSLVISPLVLAAKGLSATFSTLSTKAAVSKALPAQAIQANIVNVYGRAINGGAAGAAGGSGTTVAGGGLPPRSSRSSTPGRLSTAVGASASVLKGAGSRAGVLLPVGLAMGAYDVTTAPEGHKMEAAAKASGTVIGGWAGAEAGAALGAAIGSVVPGLGTVIGGILGGIIGGVAGSAIGNKLADSAVNAFKGKTKALTVDRSDPMFSWLPKIDTSKYENQQSKNASGVQKAYQDNSTNHIYVTSPEPDAAARIVFDEKANVSRLRWLAENGQ</sequence>
<feature type="domain" description="Phage tail tape measure protein" evidence="2">
    <location>
        <begin position="129"/>
        <end position="321"/>
    </location>
</feature>
<organism evidence="3 4">
    <name type="scientific">Paenibacillus planticolens</name>
    <dbReference type="NCBI Taxonomy" id="2654976"/>
    <lineage>
        <taxon>Bacteria</taxon>
        <taxon>Bacillati</taxon>
        <taxon>Bacillota</taxon>
        <taxon>Bacilli</taxon>
        <taxon>Bacillales</taxon>
        <taxon>Paenibacillaceae</taxon>
        <taxon>Paenibacillus</taxon>
    </lineage>
</organism>
<proteinExistence type="predicted"/>
<dbReference type="PANTHER" id="PTHR37813:SF1">
    <property type="entry name" value="FELS-2 PROPHAGE PROTEIN"/>
    <property type="match status" value="1"/>
</dbReference>
<dbReference type="PANTHER" id="PTHR37813">
    <property type="entry name" value="FELS-2 PROPHAGE PROTEIN"/>
    <property type="match status" value="1"/>
</dbReference>
<dbReference type="EMBL" id="WHNZ01000030">
    <property type="protein sequence ID" value="NOV01344.1"/>
    <property type="molecule type" value="Genomic_DNA"/>
</dbReference>
<evidence type="ECO:0000259" key="2">
    <source>
        <dbReference type="Pfam" id="PF10145"/>
    </source>
</evidence>
<dbReference type="Proteomes" id="UP000618579">
    <property type="component" value="Unassembled WGS sequence"/>
</dbReference>
<dbReference type="InterPro" id="IPR010090">
    <property type="entry name" value="Phage_tape_meas"/>
</dbReference>
<dbReference type="Pfam" id="PF10145">
    <property type="entry name" value="PhageMin_Tail"/>
    <property type="match status" value="1"/>
</dbReference>
<evidence type="ECO:0000313" key="4">
    <source>
        <dbReference type="Proteomes" id="UP000618579"/>
    </source>
</evidence>
<evidence type="ECO:0000256" key="1">
    <source>
        <dbReference type="ARBA" id="ARBA00022612"/>
    </source>
</evidence>
<comment type="caution">
    <text evidence="3">The sequence shown here is derived from an EMBL/GenBank/DDBJ whole genome shotgun (WGS) entry which is preliminary data.</text>
</comment>
<dbReference type="RefSeq" id="WP_171684164.1">
    <property type="nucleotide sequence ID" value="NZ_WHNZ01000030.1"/>
</dbReference>